<dbReference type="OrthoDB" id="860at2759"/>
<protein>
    <submittedName>
        <fullName evidence="2">Uncharacterized protein</fullName>
    </submittedName>
</protein>
<dbReference type="AlphaFoldDB" id="A0A9Q1C7I4"/>
<sequence length="87" mass="9552">MESDRTDSKNKKGFYDEIVKILAAYQRLLKEKPLLTKSISSGVIAGVGDVIAQKIVLKDSSPISLRQTGAFTLLGYVCAYFVGFVSY</sequence>
<evidence type="ECO:0000313" key="3">
    <source>
        <dbReference type="Proteomes" id="UP001152320"/>
    </source>
</evidence>
<reference evidence="2" key="1">
    <citation type="submission" date="2021-10" db="EMBL/GenBank/DDBJ databases">
        <title>Tropical sea cucumber genome reveals ecological adaptation and Cuvierian tubules defense mechanism.</title>
        <authorList>
            <person name="Chen T."/>
        </authorList>
    </citation>
    <scope>NUCLEOTIDE SEQUENCE</scope>
    <source>
        <strain evidence="2">Nanhai2018</strain>
        <tissue evidence="2">Muscle</tissue>
    </source>
</reference>
<dbReference type="Proteomes" id="UP001152320">
    <property type="component" value="Chromosome 7"/>
</dbReference>
<keyword evidence="1" id="KW-0472">Membrane</keyword>
<feature type="transmembrane region" description="Helical" evidence="1">
    <location>
        <begin position="68"/>
        <end position="86"/>
    </location>
</feature>
<proteinExistence type="predicted"/>
<evidence type="ECO:0000256" key="1">
    <source>
        <dbReference type="SAM" id="Phobius"/>
    </source>
</evidence>
<keyword evidence="1" id="KW-1133">Transmembrane helix</keyword>
<accession>A0A9Q1C7I4</accession>
<dbReference type="EMBL" id="JAIZAY010000007">
    <property type="protein sequence ID" value="KAJ8039605.1"/>
    <property type="molecule type" value="Genomic_DNA"/>
</dbReference>
<evidence type="ECO:0000313" key="2">
    <source>
        <dbReference type="EMBL" id="KAJ8039605.1"/>
    </source>
</evidence>
<comment type="caution">
    <text evidence="2">The sequence shown here is derived from an EMBL/GenBank/DDBJ whole genome shotgun (WGS) entry which is preliminary data.</text>
</comment>
<gene>
    <name evidence="2" type="ORF">HOLleu_17381</name>
</gene>
<keyword evidence="1" id="KW-0812">Transmembrane</keyword>
<name>A0A9Q1C7I4_HOLLE</name>
<organism evidence="2 3">
    <name type="scientific">Holothuria leucospilota</name>
    <name type="common">Black long sea cucumber</name>
    <name type="synonym">Mertensiothuria leucospilota</name>
    <dbReference type="NCBI Taxonomy" id="206669"/>
    <lineage>
        <taxon>Eukaryota</taxon>
        <taxon>Metazoa</taxon>
        <taxon>Echinodermata</taxon>
        <taxon>Eleutherozoa</taxon>
        <taxon>Echinozoa</taxon>
        <taxon>Holothuroidea</taxon>
        <taxon>Aspidochirotacea</taxon>
        <taxon>Aspidochirotida</taxon>
        <taxon>Holothuriidae</taxon>
        <taxon>Holothuria</taxon>
    </lineage>
</organism>
<keyword evidence="3" id="KW-1185">Reference proteome</keyword>